<proteinExistence type="predicted"/>
<gene>
    <name evidence="2" type="ORF">E4U13_000838</name>
</gene>
<accession>A0A9P7Q353</accession>
<name>A0A9P7Q353_9HYPO</name>
<keyword evidence="3" id="KW-1185">Reference proteome</keyword>
<evidence type="ECO:0000313" key="2">
    <source>
        <dbReference type="EMBL" id="KAG6117727.1"/>
    </source>
</evidence>
<feature type="region of interest" description="Disordered" evidence="1">
    <location>
        <begin position="99"/>
        <end position="129"/>
    </location>
</feature>
<sequence>MRYGPTHANLWQGFLGEQKEIDSIIASNIRPIASEKELEMFINTYFENLVRHVLEKLFSVDPGGKVCNVEGKEVVFRYYYFNQDMDDMIIDIPDTTIAIPDPDTNEESAPVQVREKKSTKASKPSTKEEGTFRPDVMCVFIKWLVGHKRNILTFPYECKPPHNLTNEDLAVVLQLLGNFWTAKKPESMSQHGTRSDTRPCKFTII</sequence>
<reference evidence="2 3" key="1">
    <citation type="journal article" date="2020" name="bioRxiv">
        <title>Whole genome comparisons of ergot fungi reveals the divergence and evolution of species within the genus Claviceps are the result of varying mechanisms driving genome evolution and host range expansion.</title>
        <authorList>
            <person name="Wyka S.A."/>
            <person name="Mondo S.J."/>
            <person name="Liu M."/>
            <person name="Dettman J."/>
            <person name="Nalam V."/>
            <person name="Broders K.D."/>
        </authorList>
    </citation>
    <scope>NUCLEOTIDE SEQUENCE [LARGE SCALE GENOMIC DNA]</scope>
    <source>
        <strain evidence="2 3">LM576</strain>
    </source>
</reference>
<evidence type="ECO:0000313" key="3">
    <source>
        <dbReference type="Proteomes" id="UP000732380"/>
    </source>
</evidence>
<comment type="caution">
    <text evidence="2">The sequence shown here is derived from an EMBL/GenBank/DDBJ whole genome shotgun (WGS) entry which is preliminary data.</text>
</comment>
<organism evidence="2 3">
    <name type="scientific">Claviceps humidiphila</name>
    <dbReference type="NCBI Taxonomy" id="1294629"/>
    <lineage>
        <taxon>Eukaryota</taxon>
        <taxon>Fungi</taxon>
        <taxon>Dikarya</taxon>
        <taxon>Ascomycota</taxon>
        <taxon>Pezizomycotina</taxon>
        <taxon>Sordariomycetes</taxon>
        <taxon>Hypocreomycetidae</taxon>
        <taxon>Hypocreales</taxon>
        <taxon>Clavicipitaceae</taxon>
        <taxon>Claviceps</taxon>
    </lineage>
</organism>
<evidence type="ECO:0000256" key="1">
    <source>
        <dbReference type="SAM" id="MobiDB-lite"/>
    </source>
</evidence>
<protein>
    <submittedName>
        <fullName evidence="2">Uncharacterized protein</fullName>
    </submittedName>
</protein>
<dbReference type="Proteomes" id="UP000732380">
    <property type="component" value="Unassembled WGS sequence"/>
</dbReference>
<dbReference type="EMBL" id="SRQM01000128">
    <property type="protein sequence ID" value="KAG6117727.1"/>
    <property type="molecule type" value="Genomic_DNA"/>
</dbReference>
<dbReference type="AlphaFoldDB" id="A0A9P7Q353"/>